<evidence type="ECO:0000256" key="4">
    <source>
        <dbReference type="PIRSR" id="PIRSR000915-2"/>
    </source>
</evidence>
<keyword evidence="1 2" id="KW-0378">Hydrolase</keyword>
<comment type="cofactor">
    <cofactor evidence="5">
        <name>Mg(2+)</name>
        <dbReference type="ChEBI" id="CHEBI:18420"/>
    </cofactor>
    <text evidence="5">Divalent metal ions. Mg(2+) is the most effective.</text>
</comment>
<dbReference type="EMBL" id="JARKIK010000061">
    <property type="protein sequence ID" value="KAK8731317.1"/>
    <property type="molecule type" value="Genomic_DNA"/>
</dbReference>
<dbReference type="AlphaFoldDB" id="A0AAW0WI37"/>
<proteinExistence type="inferred from homology"/>
<accession>A0AAW0WI37</accession>
<dbReference type="InterPro" id="IPR006357">
    <property type="entry name" value="HAD-SF_hydro_IIA"/>
</dbReference>
<evidence type="ECO:0000256" key="2">
    <source>
        <dbReference type="PIRNR" id="PIRNR000915"/>
    </source>
</evidence>
<keyword evidence="5" id="KW-0479">Metal-binding</keyword>
<organism evidence="6 7">
    <name type="scientific">Cherax quadricarinatus</name>
    <name type="common">Australian red claw crayfish</name>
    <dbReference type="NCBI Taxonomy" id="27406"/>
    <lineage>
        <taxon>Eukaryota</taxon>
        <taxon>Metazoa</taxon>
        <taxon>Ecdysozoa</taxon>
        <taxon>Arthropoda</taxon>
        <taxon>Crustacea</taxon>
        <taxon>Multicrustacea</taxon>
        <taxon>Malacostraca</taxon>
        <taxon>Eumalacostraca</taxon>
        <taxon>Eucarida</taxon>
        <taxon>Decapoda</taxon>
        <taxon>Pleocyemata</taxon>
        <taxon>Astacidea</taxon>
        <taxon>Parastacoidea</taxon>
        <taxon>Parastacidae</taxon>
        <taxon>Cherax</taxon>
    </lineage>
</organism>
<feature type="active site" description="Nucleophile" evidence="3">
    <location>
        <position position="26"/>
    </location>
</feature>
<dbReference type="NCBIfam" id="TIGR01452">
    <property type="entry name" value="PGP_euk"/>
    <property type="match status" value="1"/>
</dbReference>
<dbReference type="GO" id="GO:0046872">
    <property type="term" value="F:metal ion binding"/>
    <property type="evidence" value="ECO:0007669"/>
    <property type="project" value="UniProtKB-KW"/>
</dbReference>
<protein>
    <recommendedName>
        <fullName evidence="8">Phosphoglycolate phosphatase</fullName>
    </recommendedName>
</protein>
<feature type="active site" description="Proton donor" evidence="3">
    <location>
        <position position="28"/>
    </location>
</feature>
<evidence type="ECO:0000313" key="6">
    <source>
        <dbReference type="EMBL" id="KAK8731317.1"/>
    </source>
</evidence>
<dbReference type="GO" id="GO:0016791">
    <property type="term" value="F:phosphatase activity"/>
    <property type="evidence" value="ECO:0007669"/>
    <property type="project" value="InterPro"/>
</dbReference>
<evidence type="ECO:0000256" key="1">
    <source>
        <dbReference type="ARBA" id="ARBA00022801"/>
    </source>
</evidence>
<dbReference type="Pfam" id="PF13242">
    <property type="entry name" value="Hydrolase_like"/>
    <property type="match status" value="1"/>
</dbReference>
<dbReference type="InterPro" id="IPR006349">
    <property type="entry name" value="PGP_euk"/>
</dbReference>
<dbReference type="PIRSF" id="PIRSF000915">
    <property type="entry name" value="PGP-type_phosphatase"/>
    <property type="match status" value="1"/>
</dbReference>
<dbReference type="InterPro" id="IPR023214">
    <property type="entry name" value="HAD_sf"/>
</dbReference>
<dbReference type="NCBIfam" id="TIGR01460">
    <property type="entry name" value="HAD-SF-IIA"/>
    <property type="match status" value="1"/>
</dbReference>
<sequence>MTLLPRRLDQTCIEEFLSSFDNVLSDCDGVLWYGDTLLGQANEALNQLRALGKKIFYVTNNSTKSRDEYVAKCKRLGYIADKEEIVSSSYVMAQYLKQLDFNKKVYIIGMSGMTKELDDVGIGHSEVAPEPLTGHVFDLVDTIKLDPEVGAVAVGFDGHFSFPKIMRAASYLNNPNCLFICTNTDEKFPIENSSLIFPGTGCLVKCVEVVAERPPVVMGKPSEKMFSVISDKHQLKPSRTLMIGDRCNTDILFGKNCGLHTLVVLSGVTTMKDLEDWADSTDEEKHKLLADYYLPELGDLVSLLNNRNIQ</sequence>
<evidence type="ECO:0000256" key="3">
    <source>
        <dbReference type="PIRSR" id="PIRSR000915-1"/>
    </source>
</evidence>
<comment type="similarity">
    <text evidence="2">Belongs to the HAD-like hydrolase superfamily.</text>
</comment>
<feature type="binding site" evidence="5">
    <location>
        <position position="245"/>
    </location>
    <ligand>
        <name>Mg(2+)</name>
        <dbReference type="ChEBI" id="CHEBI:18420"/>
    </ligand>
</feature>
<name>A0AAW0WI37_CHEQU</name>
<feature type="binding site" evidence="5">
    <location>
        <position position="28"/>
    </location>
    <ligand>
        <name>Mg(2+)</name>
        <dbReference type="ChEBI" id="CHEBI:18420"/>
    </ligand>
</feature>
<dbReference type="Proteomes" id="UP001445076">
    <property type="component" value="Unassembled WGS sequence"/>
</dbReference>
<dbReference type="PANTHER" id="PTHR19288">
    <property type="entry name" value="4-NITROPHENYLPHOSPHATASE-RELATED"/>
    <property type="match status" value="1"/>
</dbReference>
<feature type="binding site" evidence="5">
    <location>
        <position position="26"/>
    </location>
    <ligand>
        <name>Mg(2+)</name>
        <dbReference type="ChEBI" id="CHEBI:18420"/>
    </ligand>
</feature>
<keyword evidence="7" id="KW-1185">Reference proteome</keyword>
<gene>
    <name evidence="6" type="ORF">OTU49_007543</name>
</gene>
<dbReference type="SUPFAM" id="SSF56784">
    <property type="entry name" value="HAD-like"/>
    <property type="match status" value="1"/>
</dbReference>
<dbReference type="PANTHER" id="PTHR19288:SF93">
    <property type="entry name" value="FI11325P-RELATED"/>
    <property type="match status" value="1"/>
</dbReference>
<feature type="binding site" evidence="4">
    <location>
        <position position="220"/>
    </location>
    <ligand>
        <name>substrate</name>
    </ligand>
</feature>
<dbReference type="InterPro" id="IPR036412">
    <property type="entry name" value="HAD-like_sf"/>
</dbReference>
<dbReference type="GO" id="GO:0005737">
    <property type="term" value="C:cytoplasm"/>
    <property type="evidence" value="ECO:0007669"/>
    <property type="project" value="TreeGrafter"/>
</dbReference>
<evidence type="ECO:0000256" key="5">
    <source>
        <dbReference type="PIRSR" id="PIRSR000915-3"/>
    </source>
</evidence>
<keyword evidence="5" id="KW-0460">Magnesium</keyword>
<dbReference type="Pfam" id="PF13344">
    <property type="entry name" value="Hydrolase_6"/>
    <property type="match status" value="1"/>
</dbReference>
<dbReference type="Gene3D" id="3.40.50.1000">
    <property type="entry name" value="HAD superfamily/HAD-like"/>
    <property type="match status" value="2"/>
</dbReference>
<evidence type="ECO:0008006" key="8">
    <source>
        <dbReference type="Google" id="ProtNLM"/>
    </source>
</evidence>
<reference evidence="6 7" key="1">
    <citation type="journal article" date="2024" name="BMC Genomics">
        <title>Genome assembly of redclaw crayfish (Cherax quadricarinatus) provides insights into its immune adaptation and hypoxia tolerance.</title>
        <authorList>
            <person name="Liu Z."/>
            <person name="Zheng J."/>
            <person name="Li H."/>
            <person name="Fang K."/>
            <person name="Wang S."/>
            <person name="He J."/>
            <person name="Zhou D."/>
            <person name="Weng S."/>
            <person name="Chi M."/>
            <person name="Gu Z."/>
            <person name="He J."/>
            <person name="Li F."/>
            <person name="Wang M."/>
        </authorList>
    </citation>
    <scope>NUCLEOTIDE SEQUENCE [LARGE SCALE GENOMIC DNA]</scope>
    <source>
        <strain evidence="6">ZL_2023a</strain>
    </source>
</reference>
<comment type="caution">
    <text evidence="6">The sequence shown here is derived from an EMBL/GenBank/DDBJ whole genome shotgun (WGS) entry which is preliminary data.</text>
</comment>
<evidence type="ECO:0000313" key="7">
    <source>
        <dbReference type="Proteomes" id="UP001445076"/>
    </source>
</evidence>